<dbReference type="EMBL" id="FOKK01000006">
    <property type="protein sequence ID" value="SFB24498.1"/>
    <property type="molecule type" value="Genomic_DNA"/>
</dbReference>
<dbReference type="AlphaFoldDB" id="A0A1I0ZJC6"/>
<dbReference type="RefSeq" id="WP_175499673.1">
    <property type="nucleotide sequence ID" value="NZ_FOKK01000006.1"/>
</dbReference>
<keyword evidence="3" id="KW-1185">Reference proteome</keyword>
<proteinExistence type="predicted"/>
<protein>
    <submittedName>
        <fullName evidence="2">Uncharacterized protein</fullName>
    </submittedName>
</protein>
<feature type="signal peptide" evidence="1">
    <location>
        <begin position="1"/>
        <end position="23"/>
    </location>
</feature>
<dbReference type="STRING" id="237018.SAMN04489723_10649"/>
<keyword evidence="1" id="KW-0732">Signal</keyword>
<evidence type="ECO:0000313" key="2">
    <source>
        <dbReference type="EMBL" id="SFB24498.1"/>
    </source>
</evidence>
<feature type="chain" id="PRO_5011606162" evidence="1">
    <location>
        <begin position="24"/>
        <end position="56"/>
    </location>
</feature>
<organism evidence="2 3">
    <name type="scientific">Algoriphagus aquimarinus</name>
    <dbReference type="NCBI Taxonomy" id="237018"/>
    <lineage>
        <taxon>Bacteria</taxon>
        <taxon>Pseudomonadati</taxon>
        <taxon>Bacteroidota</taxon>
        <taxon>Cytophagia</taxon>
        <taxon>Cytophagales</taxon>
        <taxon>Cyclobacteriaceae</taxon>
        <taxon>Algoriphagus</taxon>
    </lineage>
</organism>
<evidence type="ECO:0000256" key="1">
    <source>
        <dbReference type="SAM" id="SignalP"/>
    </source>
</evidence>
<gene>
    <name evidence="2" type="ORF">SAMN04489723_10649</name>
</gene>
<accession>A0A1I0ZJC6</accession>
<name>A0A1I0ZJC6_9BACT</name>
<dbReference type="Proteomes" id="UP000198790">
    <property type="component" value="Unassembled WGS sequence"/>
</dbReference>
<sequence>MNLTLRKAVYSLLVFSYVLPSFAQQSLESMFDKKDFKSASDVTIGNGASESSIKLK</sequence>
<reference evidence="2 3" key="1">
    <citation type="submission" date="2016-10" db="EMBL/GenBank/DDBJ databases">
        <authorList>
            <person name="de Groot N.N."/>
        </authorList>
    </citation>
    <scope>NUCLEOTIDE SEQUENCE [LARGE SCALE GENOMIC DNA]</scope>
    <source>
        <strain evidence="2 3">DSM 23399</strain>
    </source>
</reference>
<evidence type="ECO:0000313" key="3">
    <source>
        <dbReference type="Proteomes" id="UP000198790"/>
    </source>
</evidence>